<keyword evidence="11" id="KW-0508">mRNA splicing</keyword>
<accession>A0A8E2E9R0</accession>
<keyword evidence="16" id="KW-1185">Reference proteome</keyword>
<dbReference type="GO" id="GO:0005737">
    <property type="term" value="C:cytoplasm"/>
    <property type="evidence" value="ECO:0007669"/>
    <property type="project" value="UniProtKB-SubCell"/>
</dbReference>
<dbReference type="Pfam" id="PF09405">
    <property type="entry name" value="Btz"/>
    <property type="match status" value="1"/>
</dbReference>
<evidence type="ECO:0000256" key="7">
    <source>
        <dbReference type="ARBA" id="ARBA00022816"/>
    </source>
</evidence>
<dbReference type="GO" id="GO:0051028">
    <property type="term" value="P:mRNA transport"/>
    <property type="evidence" value="ECO:0007669"/>
    <property type="project" value="UniProtKB-KW"/>
</dbReference>
<keyword evidence="5" id="KW-0963">Cytoplasm</keyword>
<evidence type="ECO:0000256" key="6">
    <source>
        <dbReference type="ARBA" id="ARBA00022664"/>
    </source>
</evidence>
<keyword evidence="9" id="KW-0694">RNA-binding</keyword>
<dbReference type="InterPro" id="IPR018545">
    <property type="entry name" value="Btz_dom"/>
</dbReference>
<gene>
    <name evidence="15" type="ORF">K432DRAFT_405238</name>
</gene>
<dbReference type="EMBL" id="KV744986">
    <property type="protein sequence ID" value="OCK79824.1"/>
    <property type="molecule type" value="Genomic_DNA"/>
</dbReference>
<feature type="region of interest" description="Disordered" evidence="13">
    <location>
        <begin position="1"/>
        <end position="93"/>
    </location>
</feature>
<proteinExistence type="inferred from homology"/>
<evidence type="ECO:0000256" key="1">
    <source>
        <dbReference type="ARBA" id="ARBA00004123"/>
    </source>
</evidence>
<feature type="compositionally biased region" description="Basic residues" evidence="13">
    <location>
        <begin position="1"/>
        <end position="15"/>
    </location>
</feature>
<feature type="compositionally biased region" description="Acidic residues" evidence="13">
    <location>
        <begin position="19"/>
        <end position="35"/>
    </location>
</feature>
<evidence type="ECO:0000256" key="8">
    <source>
        <dbReference type="ARBA" id="ARBA00022845"/>
    </source>
</evidence>
<evidence type="ECO:0000256" key="10">
    <source>
        <dbReference type="ARBA" id="ARBA00023161"/>
    </source>
</evidence>
<feature type="compositionally biased region" description="Acidic residues" evidence="13">
    <location>
        <begin position="43"/>
        <end position="57"/>
    </location>
</feature>
<dbReference type="GO" id="GO:0035145">
    <property type="term" value="C:exon-exon junction complex"/>
    <property type="evidence" value="ECO:0007669"/>
    <property type="project" value="InterPro"/>
</dbReference>
<evidence type="ECO:0000256" key="5">
    <source>
        <dbReference type="ARBA" id="ARBA00022490"/>
    </source>
</evidence>
<keyword evidence="10" id="KW-0866">Nonsense-mediated mRNA decay</keyword>
<feature type="compositionally biased region" description="Low complexity" evidence="13">
    <location>
        <begin position="519"/>
        <end position="532"/>
    </location>
</feature>
<keyword evidence="7" id="KW-0509">mRNA transport</keyword>
<evidence type="ECO:0000259" key="14">
    <source>
        <dbReference type="SMART" id="SM01044"/>
    </source>
</evidence>
<name>A0A8E2E9R0_9PEZI</name>
<dbReference type="Proteomes" id="UP000250266">
    <property type="component" value="Unassembled WGS sequence"/>
</dbReference>
<organism evidence="15 16">
    <name type="scientific">Lepidopterella palustris CBS 459.81</name>
    <dbReference type="NCBI Taxonomy" id="1314670"/>
    <lineage>
        <taxon>Eukaryota</taxon>
        <taxon>Fungi</taxon>
        <taxon>Dikarya</taxon>
        <taxon>Ascomycota</taxon>
        <taxon>Pezizomycotina</taxon>
        <taxon>Dothideomycetes</taxon>
        <taxon>Pleosporomycetidae</taxon>
        <taxon>Mytilinidiales</taxon>
        <taxon>Argynnaceae</taxon>
        <taxon>Lepidopterella</taxon>
    </lineage>
</organism>
<feature type="compositionally biased region" description="Low complexity" evidence="13">
    <location>
        <begin position="441"/>
        <end position="466"/>
    </location>
</feature>
<protein>
    <recommendedName>
        <fullName evidence="14">Btz domain-containing protein</fullName>
    </recommendedName>
</protein>
<dbReference type="GO" id="GO:0000184">
    <property type="term" value="P:nuclear-transcribed mRNA catabolic process, nonsense-mediated decay"/>
    <property type="evidence" value="ECO:0007669"/>
    <property type="project" value="UniProtKB-KW"/>
</dbReference>
<keyword evidence="8" id="KW-0810">Translation regulation</keyword>
<comment type="subcellular location">
    <subcellularLocation>
        <location evidence="2">Cytoplasm</location>
    </subcellularLocation>
    <subcellularLocation>
        <location evidence="1">Nucleus</location>
    </subcellularLocation>
</comment>
<keyword evidence="12" id="KW-0539">Nucleus</keyword>
<comment type="similarity">
    <text evidence="3">Belongs to the CASC3 family.</text>
</comment>
<evidence type="ECO:0000256" key="4">
    <source>
        <dbReference type="ARBA" id="ARBA00022448"/>
    </source>
</evidence>
<reference evidence="15 16" key="1">
    <citation type="journal article" date="2016" name="Nat. Commun.">
        <title>Ectomycorrhizal ecology is imprinted in the genome of the dominant symbiotic fungus Cenococcum geophilum.</title>
        <authorList>
            <consortium name="DOE Joint Genome Institute"/>
            <person name="Peter M."/>
            <person name="Kohler A."/>
            <person name="Ohm R.A."/>
            <person name="Kuo A."/>
            <person name="Krutzmann J."/>
            <person name="Morin E."/>
            <person name="Arend M."/>
            <person name="Barry K.W."/>
            <person name="Binder M."/>
            <person name="Choi C."/>
            <person name="Clum A."/>
            <person name="Copeland A."/>
            <person name="Grisel N."/>
            <person name="Haridas S."/>
            <person name="Kipfer T."/>
            <person name="LaButti K."/>
            <person name="Lindquist E."/>
            <person name="Lipzen A."/>
            <person name="Maire R."/>
            <person name="Meier B."/>
            <person name="Mihaltcheva S."/>
            <person name="Molinier V."/>
            <person name="Murat C."/>
            <person name="Poggeler S."/>
            <person name="Quandt C.A."/>
            <person name="Sperisen C."/>
            <person name="Tritt A."/>
            <person name="Tisserant E."/>
            <person name="Crous P.W."/>
            <person name="Henrissat B."/>
            <person name="Nehls U."/>
            <person name="Egli S."/>
            <person name="Spatafora J.W."/>
            <person name="Grigoriev I.V."/>
            <person name="Martin F.M."/>
        </authorList>
    </citation>
    <scope>NUCLEOTIDE SEQUENCE [LARGE SCALE GENOMIC DNA]</scope>
    <source>
        <strain evidence="15 16">CBS 459.81</strain>
    </source>
</reference>
<dbReference type="GO" id="GO:0003729">
    <property type="term" value="F:mRNA binding"/>
    <property type="evidence" value="ECO:0007669"/>
    <property type="project" value="InterPro"/>
</dbReference>
<evidence type="ECO:0000256" key="11">
    <source>
        <dbReference type="ARBA" id="ARBA00023187"/>
    </source>
</evidence>
<dbReference type="GO" id="GO:0006397">
    <property type="term" value="P:mRNA processing"/>
    <property type="evidence" value="ECO:0007669"/>
    <property type="project" value="UniProtKB-KW"/>
</dbReference>
<feature type="region of interest" description="Disordered" evidence="13">
    <location>
        <begin position="196"/>
        <end position="269"/>
    </location>
</feature>
<evidence type="ECO:0000256" key="9">
    <source>
        <dbReference type="ARBA" id="ARBA00022884"/>
    </source>
</evidence>
<evidence type="ECO:0000256" key="2">
    <source>
        <dbReference type="ARBA" id="ARBA00004496"/>
    </source>
</evidence>
<evidence type="ECO:0000313" key="15">
    <source>
        <dbReference type="EMBL" id="OCK79824.1"/>
    </source>
</evidence>
<feature type="compositionally biased region" description="Basic residues" evidence="13">
    <location>
        <begin position="325"/>
        <end position="335"/>
    </location>
</feature>
<dbReference type="SMART" id="SM01044">
    <property type="entry name" value="Btz"/>
    <property type="match status" value="1"/>
</dbReference>
<evidence type="ECO:0000313" key="16">
    <source>
        <dbReference type="Proteomes" id="UP000250266"/>
    </source>
</evidence>
<dbReference type="AlphaFoldDB" id="A0A8E2E9R0"/>
<evidence type="ECO:0000256" key="3">
    <source>
        <dbReference type="ARBA" id="ARBA00009548"/>
    </source>
</evidence>
<sequence>MAPPRKRPLVTRRRRRDEEGEEDGSVATELVEDSQSEISVPSDVDEDADADDSDLSDIETTPSITTGKPGAKVNGASKVAGADHNVTTTDSLSPAIARSSTNFTALTDTEVMMNGLKISEGAAEEEGVDFDAAGKNPTAAEIKDTAVEAPTTASRQETLAEKRRREYEEYKQKKDADPAFIPNRGAFFMHDQRSAAGQNGFRPYGRGRGRGRGTVGGPYSPAGHMGQSNEPTDSPWEHDLHQTLIEPPPPPPSQKAAPPIMDPSNPPTNNPSQFIKPALPVPNPVPKAAPVRSFSTTVQTGHVVVRVFLPGMKPPKLFPGVPVKQHTRLPNHRPPLRRDKPVRISLPDKPPRYIFPIVERSFIFIPRALRPNQQGFGRGRGRGFGSYGGFSSRRTSAYGGSVYSPSVAMSRRSSLAREIGRDGLVSPSGSILSRAPGGPPEAGRPVVRLPPGSQQPMMASPSSSTPVVNIPQPQTYPLPQKPAFRENWPGQIPMHQPRPQKTVSVAAMESPASMTFHAPQQQEQQPFHQQVPAHVNGSSAQADQHAFYPHSRQLSYPSQASTGTPLSNIPERAIHAPAFQPFQQPVFQPQGFPMQPGYYYPPPANGVQPQFAAPSIVPVFVQTPQQGAYVIPVAAPAAPAAPTSVPGPQPAMVAYESNGMTYYYDPTQVYQPVEGYAPPSYAIPGMGGMMTPSPDGYYYPQVPPPGGVFYQPQ</sequence>
<feature type="compositionally biased region" description="Pro residues" evidence="13">
    <location>
        <begin position="260"/>
        <end position="269"/>
    </location>
</feature>
<dbReference type="GO" id="GO:0006417">
    <property type="term" value="P:regulation of translation"/>
    <property type="evidence" value="ECO:0007669"/>
    <property type="project" value="UniProtKB-KW"/>
</dbReference>
<keyword evidence="6" id="KW-0507">mRNA processing</keyword>
<feature type="region of interest" description="Disordered" evidence="13">
    <location>
        <begin position="319"/>
        <end position="344"/>
    </location>
</feature>
<feature type="domain" description="Btz" evidence="14">
    <location>
        <begin position="138"/>
        <end position="268"/>
    </location>
</feature>
<feature type="region of interest" description="Disordered" evidence="13">
    <location>
        <begin position="422"/>
        <end position="466"/>
    </location>
</feature>
<evidence type="ECO:0000256" key="12">
    <source>
        <dbReference type="ARBA" id="ARBA00023242"/>
    </source>
</evidence>
<keyword evidence="4" id="KW-0813">Transport</keyword>
<dbReference type="OrthoDB" id="5413466at2759"/>
<dbReference type="GO" id="GO:0008380">
    <property type="term" value="P:RNA splicing"/>
    <property type="evidence" value="ECO:0007669"/>
    <property type="project" value="UniProtKB-KW"/>
</dbReference>
<evidence type="ECO:0000256" key="13">
    <source>
        <dbReference type="SAM" id="MobiDB-lite"/>
    </source>
</evidence>
<feature type="region of interest" description="Disordered" evidence="13">
    <location>
        <begin position="516"/>
        <end position="541"/>
    </location>
</feature>